<evidence type="ECO:0000256" key="9">
    <source>
        <dbReference type="ARBA" id="ARBA00023033"/>
    </source>
</evidence>
<protein>
    <submittedName>
        <fullName evidence="14">Cytochrome</fullName>
    </submittedName>
</protein>
<evidence type="ECO:0000256" key="4">
    <source>
        <dbReference type="ARBA" id="ARBA00022692"/>
    </source>
</evidence>
<evidence type="ECO:0000256" key="7">
    <source>
        <dbReference type="ARBA" id="ARBA00023002"/>
    </source>
</evidence>
<evidence type="ECO:0000256" key="1">
    <source>
        <dbReference type="ARBA" id="ARBA00004167"/>
    </source>
</evidence>
<dbReference type="PANTHER" id="PTHR47950:SF4">
    <property type="entry name" value="GERANIOL 8-HYDROXYLASE-LIKE"/>
    <property type="match status" value="1"/>
</dbReference>
<comment type="subcellular location">
    <subcellularLocation>
        <location evidence="1">Membrane</location>
        <topology evidence="1">Single-pass membrane protein</topology>
    </subcellularLocation>
</comment>
<organism evidence="14 15">
    <name type="scientific">Abeliophyllum distichum</name>
    <dbReference type="NCBI Taxonomy" id="126358"/>
    <lineage>
        <taxon>Eukaryota</taxon>
        <taxon>Viridiplantae</taxon>
        <taxon>Streptophyta</taxon>
        <taxon>Embryophyta</taxon>
        <taxon>Tracheophyta</taxon>
        <taxon>Spermatophyta</taxon>
        <taxon>Magnoliopsida</taxon>
        <taxon>eudicotyledons</taxon>
        <taxon>Gunneridae</taxon>
        <taxon>Pentapetalae</taxon>
        <taxon>asterids</taxon>
        <taxon>lamiids</taxon>
        <taxon>Lamiales</taxon>
        <taxon>Oleaceae</taxon>
        <taxon>Forsythieae</taxon>
        <taxon>Abeliophyllum</taxon>
    </lineage>
</organism>
<keyword evidence="8 11" id="KW-0408">Iron</keyword>
<evidence type="ECO:0000256" key="5">
    <source>
        <dbReference type="ARBA" id="ARBA00022723"/>
    </source>
</evidence>
<keyword evidence="7 12" id="KW-0560">Oxidoreductase</keyword>
<comment type="cofactor">
    <cofactor evidence="11">
        <name>heme</name>
        <dbReference type="ChEBI" id="CHEBI:30413"/>
    </cofactor>
</comment>
<evidence type="ECO:0000256" key="2">
    <source>
        <dbReference type="ARBA" id="ARBA00010617"/>
    </source>
</evidence>
<proteinExistence type="inferred from homology"/>
<dbReference type="PROSITE" id="PS00086">
    <property type="entry name" value="CYTOCHROME_P450"/>
    <property type="match status" value="1"/>
</dbReference>
<keyword evidence="3 11" id="KW-0349">Heme</keyword>
<dbReference type="InterPro" id="IPR001128">
    <property type="entry name" value="Cyt_P450"/>
</dbReference>
<evidence type="ECO:0000256" key="12">
    <source>
        <dbReference type="RuleBase" id="RU000461"/>
    </source>
</evidence>
<gene>
    <name evidence="14" type="ORF">Adt_13075</name>
</gene>
<name>A0ABD1TWC7_9LAMI</name>
<dbReference type="SUPFAM" id="SSF48264">
    <property type="entry name" value="Cytochrome P450"/>
    <property type="match status" value="1"/>
</dbReference>
<dbReference type="PRINTS" id="PR00385">
    <property type="entry name" value="P450"/>
</dbReference>
<feature type="chain" id="PRO_5044764156" evidence="13">
    <location>
        <begin position="19"/>
        <end position="500"/>
    </location>
</feature>
<dbReference type="Proteomes" id="UP001604336">
    <property type="component" value="Unassembled WGS sequence"/>
</dbReference>
<evidence type="ECO:0000256" key="10">
    <source>
        <dbReference type="ARBA" id="ARBA00023136"/>
    </source>
</evidence>
<comment type="caution">
    <text evidence="14">The sequence shown here is derived from an EMBL/GenBank/DDBJ whole genome shotgun (WGS) entry which is preliminary data.</text>
</comment>
<dbReference type="InterPro" id="IPR036396">
    <property type="entry name" value="Cyt_P450_sf"/>
</dbReference>
<feature type="signal peptide" evidence="13">
    <location>
        <begin position="1"/>
        <end position="18"/>
    </location>
</feature>
<dbReference type="Pfam" id="PF00067">
    <property type="entry name" value="p450"/>
    <property type="match status" value="1"/>
</dbReference>
<dbReference type="Gene3D" id="1.10.630.10">
    <property type="entry name" value="Cytochrome P450"/>
    <property type="match status" value="1"/>
</dbReference>
<keyword evidence="15" id="KW-1185">Reference proteome</keyword>
<sequence>MEFYGFLLLPLLIICIHALTKTAKKLFKNKNLPPGPIGLPIIGNLLTVGDRPHESLANLAKIYGPLMTVKLGSVNIVVASSTEMAKEILQKNDQNFLGRPVPDAVTAEKGYELSMAWLSGGLQWKKLRKICQSQIFTMQRLDSLQDLRHQMMKNMVARVDEARESQETIHVGRLVFGTTLNLLSNTMFSVDMLDPKSDALKELKVLIAKIMELAGKPNISDYFPFLKSFDFQGIRGEIKVSYDRLHDLLDEIIDQRLKRRASGSCWTGDFLDVLLDHTEEHGPDKLDHLDVNLLLMDLFIGGTDTTTTTMEWAMAELLHNPAILAKVKQELSVEIGSERDVQEQDLSRLPYLEAVIKETMRLHTTAPLLLPHRAEADVQICGYTIPKHTQILVNAWSIARDTNYWDEPTKFKPERFLNSEIDFRGKDFSFIPFSAGRRICPGLNLGVRMVSLILANLVHKFEWKLPNAVEPKDMDMKDKFGITLQKAEPLVAFPVTSASC</sequence>
<feature type="binding site" description="axial binding residue" evidence="11">
    <location>
        <position position="440"/>
    </location>
    <ligand>
        <name>heme</name>
        <dbReference type="ChEBI" id="CHEBI:30413"/>
    </ligand>
    <ligandPart>
        <name>Fe</name>
        <dbReference type="ChEBI" id="CHEBI:18248"/>
    </ligandPart>
</feature>
<keyword evidence="5 11" id="KW-0479">Metal-binding</keyword>
<keyword evidence="10" id="KW-0472">Membrane</keyword>
<dbReference type="PANTHER" id="PTHR47950">
    <property type="entry name" value="CYTOCHROME P450, FAMILY 76, SUBFAMILY C, POLYPEPTIDE 5-RELATED"/>
    <property type="match status" value="1"/>
</dbReference>
<dbReference type="AlphaFoldDB" id="A0ABD1TWC7"/>
<reference evidence="15" key="1">
    <citation type="submission" date="2024-07" db="EMBL/GenBank/DDBJ databases">
        <title>Two chromosome-level genome assemblies of Korean endemic species Abeliophyllum distichum and Forsythia ovata (Oleaceae).</title>
        <authorList>
            <person name="Jang H."/>
        </authorList>
    </citation>
    <scope>NUCLEOTIDE SEQUENCE [LARGE SCALE GENOMIC DNA]</scope>
</reference>
<evidence type="ECO:0000256" key="11">
    <source>
        <dbReference type="PIRSR" id="PIRSR602401-1"/>
    </source>
</evidence>
<dbReference type="GO" id="GO:0046872">
    <property type="term" value="F:metal ion binding"/>
    <property type="evidence" value="ECO:0007669"/>
    <property type="project" value="UniProtKB-KW"/>
</dbReference>
<evidence type="ECO:0000313" key="15">
    <source>
        <dbReference type="Proteomes" id="UP001604336"/>
    </source>
</evidence>
<keyword evidence="13" id="KW-0732">Signal</keyword>
<dbReference type="EMBL" id="JBFOLK010000004">
    <property type="protein sequence ID" value="KAL2516828.1"/>
    <property type="molecule type" value="Genomic_DNA"/>
</dbReference>
<dbReference type="PRINTS" id="PR00463">
    <property type="entry name" value="EP450I"/>
</dbReference>
<keyword evidence="9 12" id="KW-0503">Monooxygenase</keyword>
<evidence type="ECO:0000256" key="13">
    <source>
        <dbReference type="SAM" id="SignalP"/>
    </source>
</evidence>
<accession>A0ABD1TWC7</accession>
<dbReference type="InterPro" id="IPR017972">
    <property type="entry name" value="Cyt_P450_CS"/>
</dbReference>
<comment type="similarity">
    <text evidence="2 12">Belongs to the cytochrome P450 family.</text>
</comment>
<dbReference type="CDD" id="cd11073">
    <property type="entry name" value="CYP76-like"/>
    <property type="match status" value="1"/>
</dbReference>
<dbReference type="GO" id="GO:0016020">
    <property type="term" value="C:membrane"/>
    <property type="evidence" value="ECO:0007669"/>
    <property type="project" value="UniProtKB-SubCell"/>
</dbReference>
<evidence type="ECO:0000256" key="8">
    <source>
        <dbReference type="ARBA" id="ARBA00023004"/>
    </source>
</evidence>
<keyword evidence="6" id="KW-1133">Transmembrane helix</keyword>
<keyword evidence="4" id="KW-0812">Transmembrane</keyword>
<dbReference type="InterPro" id="IPR002401">
    <property type="entry name" value="Cyt_P450_E_grp-I"/>
</dbReference>
<evidence type="ECO:0000256" key="3">
    <source>
        <dbReference type="ARBA" id="ARBA00022617"/>
    </source>
</evidence>
<evidence type="ECO:0000313" key="14">
    <source>
        <dbReference type="EMBL" id="KAL2516828.1"/>
    </source>
</evidence>
<dbReference type="GO" id="GO:0004497">
    <property type="term" value="F:monooxygenase activity"/>
    <property type="evidence" value="ECO:0007669"/>
    <property type="project" value="UniProtKB-KW"/>
</dbReference>
<evidence type="ECO:0000256" key="6">
    <source>
        <dbReference type="ARBA" id="ARBA00022989"/>
    </source>
</evidence>
<dbReference type="FunFam" id="1.10.630.10:FF:000007">
    <property type="entry name" value="Cytochrome P450 76C4"/>
    <property type="match status" value="1"/>
</dbReference>